<dbReference type="InParanoid" id="B4D7T8"/>
<dbReference type="STRING" id="497964.CfE428DRAFT_4978"/>
<evidence type="ECO:0000313" key="1">
    <source>
        <dbReference type="EMBL" id="EDY17461.1"/>
    </source>
</evidence>
<gene>
    <name evidence="1" type="ORF">CfE428DRAFT_4978</name>
</gene>
<dbReference type="Proteomes" id="UP000005824">
    <property type="component" value="Unassembled WGS sequence"/>
</dbReference>
<organism evidence="1 2">
    <name type="scientific">Chthoniobacter flavus Ellin428</name>
    <dbReference type="NCBI Taxonomy" id="497964"/>
    <lineage>
        <taxon>Bacteria</taxon>
        <taxon>Pseudomonadati</taxon>
        <taxon>Verrucomicrobiota</taxon>
        <taxon>Spartobacteria</taxon>
        <taxon>Chthoniobacterales</taxon>
        <taxon>Chthoniobacteraceae</taxon>
        <taxon>Chthoniobacter</taxon>
    </lineage>
</organism>
<sequence>MGAINHNGNTTLIFGGHNNLTFTSGMDLNSATTIENRNFQVNDIQGNVTFGGVLSNSSTAFSNITKSGLGTLVLSGANTFGSTASGVTNVTVSAGILQFSADNNLGTDSATANNVSLGGGFLEYTGAGSLIWNSASTNRTLNLTAASGIQVDSATGILEIDNNTTGAFALTKAGAGTLKLIGTANTDTTLTIGGLPTGGGVVSTTATSGNPFVASNGTVNLLGGNLTITGGGAAQALNLGLTSTLNYGSGSYITINGPTSGTNSLQTQTLTRTNQGTLTIIGTDLTNFGAGTLVEKLLVGGTAPATANGMLTVPTAFIRLAGTGAVANFATYGATNGFTTETNLASPNNITNPGVAVMADIAAGAAPVTATATGVNNALALRTANSITDNSGANLVIANGGLILNVNTANANAGVTISTANLTFGSVATPAEGIIYVADGTSSTPTISSAITATNLTKAGPGTLLLSGTGSVMAPVGTGLRNISINEGTLQFAGQSSLPSSGLVTISPMDTGTFDLNNQSLTIGGLGSGASSAITSTGNVINSGAGAQTLTLAVNNQTSTFSGLISGNISITKGGTGTQIFGGNNLTGTGGNTYTGTTTINAGNIQSAGGIYTESGTLQVNGVNSLGTNTSVTLAGGALLLNNAFAASDMIADFTTLQQGPGSGYNITVAGTNNFGTTNTTSILQTGTSAASLPSGVYEAFNNLTVNAPVLTLQQGQNNANITNGILIAGTTTFAGNTTLNVNNNGNTVENFVLAGTISAPTFTLTKIGSGNVTLTGTGGSGNGTGGAANNVGAWNIYAGTLEVRLSDGSSSPLGTNNVTLNGATLAIRHDGDDLADPENLTTFSGLNLVIGSTASVASGNYLDSANTTLNLGTLNNGNFKTIEINQLQFGGPLGTAFLTEGNLNNTYPLEALNGLTMIKDAYLSLGGSPVTLDGAISGNGTIFKTGTNELDINTVATNTGGTIFNQGNDQTSAALEGNTPHAEAATAQLGSGNITVNPSAGSPLQRHRQPQFEFAGRRSQQRAQLRCHRHRRQHGAQQL</sequence>
<dbReference type="AlphaFoldDB" id="B4D7T8"/>
<dbReference type="EMBL" id="ABVL01000019">
    <property type="protein sequence ID" value="EDY17461.1"/>
    <property type="molecule type" value="Genomic_DNA"/>
</dbReference>
<dbReference type="eggNOG" id="COG3210">
    <property type="taxonomic scope" value="Bacteria"/>
</dbReference>
<reference evidence="1 2" key="1">
    <citation type="journal article" date="2011" name="J. Bacteriol.">
        <title>Genome sequence of Chthoniobacter flavus Ellin428, an aerobic heterotrophic soil bacterium.</title>
        <authorList>
            <person name="Kant R."/>
            <person name="van Passel M.W."/>
            <person name="Palva A."/>
            <person name="Lucas S."/>
            <person name="Lapidus A."/>
            <person name="Glavina Del Rio T."/>
            <person name="Dalin E."/>
            <person name="Tice H."/>
            <person name="Bruce D."/>
            <person name="Goodwin L."/>
            <person name="Pitluck S."/>
            <person name="Larimer F.W."/>
            <person name="Land M.L."/>
            <person name="Hauser L."/>
            <person name="Sangwan P."/>
            <person name="de Vos W.M."/>
            <person name="Janssen P.H."/>
            <person name="Smidt H."/>
        </authorList>
    </citation>
    <scope>NUCLEOTIDE SEQUENCE [LARGE SCALE GENOMIC DNA]</scope>
    <source>
        <strain evidence="1 2">Ellin428</strain>
    </source>
</reference>
<proteinExistence type="predicted"/>
<accession>B4D7T8</accession>
<comment type="caution">
    <text evidence="1">The sequence shown here is derived from an EMBL/GenBank/DDBJ whole genome shotgun (WGS) entry which is preliminary data.</text>
</comment>
<evidence type="ECO:0000313" key="2">
    <source>
        <dbReference type="Proteomes" id="UP000005824"/>
    </source>
</evidence>
<name>B4D7T8_9BACT</name>
<protein>
    <submittedName>
        <fullName evidence="1">Autotransporter-associated beta strand repeat protein</fullName>
    </submittedName>
</protein>
<keyword evidence="2" id="KW-1185">Reference proteome</keyword>